<organism evidence="1 2">
    <name type="scientific">Bursaphelenchus okinawaensis</name>
    <dbReference type="NCBI Taxonomy" id="465554"/>
    <lineage>
        <taxon>Eukaryota</taxon>
        <taxon>Metazoa</taxon>
        <taxon>Ecdysozoa</taxon>
        <taxon>Nematoda</taxon>
        <taxon>Chromadorea</taxon>
        <taxon>Rhabditida</taxon>
        <taxon>Tylenchina</taxon>
        <taxon>Tylenchomorpha</taxon>
        <taxon>Aphelenchoidea</taxon>
        <taxon>Aphelenchoididae</taxon>
        <taxon>Bursaphelenchus</taxon>
    </lineage>
</organism>
<name>A0A811K860_9BILA</name>
<protein>
    <submittedName>
        <fullName evidence="1">Uncharacterized protein</fullName>
    </submittedName>
</protein>
<evidence type="ECO:0000313" key="1">
    <source>
        <dbReference type="EMBL" id="CAD5211534.1"/>
    </source>
</evidence>
<sequence length="72" mass="8166">MTILLKKRFFMVEVGDFMPFLSGSKGIITGSSPQPIPQLPAETAIKGARRRIGQFHFRDGKFRNKRQTCHST</sequence>
<dbReference type="Proteomes" id="UP000614601">
    <property type="component" value="Unassembled WGS sequence"/>
</dbReference>
<proteinExistence type="predicted"/>
<accession>A0A811K860</accession>
<dbReference type="AlphaFoldDB" id="A0A811K860"/>
<reference evidence="1" key="1">
    <citation type="submission" date="2020-09" db="EMBL/GenBank/DDBJ databases">
        <authorList>
            <person name="Kikuchi T."/>
        </authorList>
    </citation>
    <scope>NUCLEOTIDE SEQUENCE</scope>
    <source>
        <strain evidence="1">SH1</strain>
    </source>
</reference>
<dbReference type="EMBL" id="CAJFCW020000002">
    <property type="protein sequence ID" value="CAG9093715.1"/>
    <property type="molecule type" value="Genomic_DNA"/>
</dbReference>
<dbReference type="EMBL" id="CAJFDH010000002">
    <property type="protein sequence ID" value="CAD5211534.1"/>
    <property type="molecule type" value="Genomic_DNA"/>
</dbReference>
<evidence type="ECO:0000313" key="2">
    <source>
        <dbReference type="Proteomes" id="UP000614601"/>
    </source>
</evidence>
<keyword evidence="2" id="KW-1185">Reference proteome</keyword>
<dbReference type="Proteomes" id="UP000783686">
    <property type="component" value="Unassembled WGS sequence"/>
</dbReference>
<comment type="caution">
    <text evidence="1">The sequence shown here is derived from an EMBL/GenBank/DDBJ whole genome shotgun (WGS) entry which is preliminary data.</text>
</comment>
<gene>
    <name evidence="1" type="ORF">BOKJ2_LOCUS3742</name>
</gene>